<feature type="domain" description="NAD-dependent epimerase/dehydratase" evidence="1">
    <location>
        <begin position="3"/>
        <end position="235"/>
    </location>
</feature>
<dbReference type="OrthoDB" id="9795501at2"/>
<dbReference type="Proteomes" id="UP000198589">
    <property type="component" value="Unassembled WGS sequence"/>
</dbReference>
<protein>
    <submittedName>
        <fullName evidence="2">Nucleoside-diphosphate-sugar epimerase</fullName>
    </submittedName>
</protein>
<dbReference type="InterPro" id="IPR001509">
    <property type="entry name" value="Epimerase_deHydtase"/>
</dbReference>
<dbReference type="Gene3D" id="3.40.50.720">
    <property type="entry name" value="NAD(P)-binding Rossmann-like Domain"/>
    <property type="match status" value="1"/>
</dbReference>
<dbReference type="EMBL" id="FOND01000015">
    <property type="protein sequence ID" value="SFF51681.1"/>
    <property type="molecule type" value="Genomic_DNA"/>
</dbReference>
<reference evidence="3" key="1">
    <citation type="submission" date="2016-10" db="EMBL/GenBank/DDBJ databases">
        <authorList>
            <person name="Varghese N."/>
            <person name="Submissions S."/>
        </authorList>
    </citation>
    <scope>NUCLEOTIDE SEQUENCE [LARGE SCALE GENOMIC DNA]</scope>
    <source>
        <strain evidence="3">DSM 46838</strain>
    </source>
</reference>
<sequence length="343" mass="37984">MRVLVTGTEGYLGCLTAQELMRAGHDVVGVDTGFYKHGWLYPGLDLTPETLTLDIRRLEPRHLEGVEAVVHMAELSNDPIGDLIGDITYDINHHGSVRLAEAARTAGVRRFVYMSSCSVYGVAEGTVDESSPVDPQTAYARCKALVERDVGALAGDDFSPTFLRNATAFGASPRMRFDIVLNNLSGLAWTVNKIAMTSDGTPWRPLVHALDIAKAIRMTLASPRERVHGEIFNVGSESNNYRVRDIAEIVAGEFPGCQVTFGDPSADNRSYRVAFDRIREVLPGYDTDWDARAGAAQLRRIFEAIDMEESTFTGRGHTRLKQIEYLMRTKQVDAELFWTAPAR</sequence>
<dbReference type="CDD" id="cd08946">
    <property type="entry name" value="SDR_e"/>
    <property type="match status" value="1"/>
</dbReference>
<accession>A0A1I2JG69</accession>
<dbReference type="AlphaFoldDB" id="A0A1I2JG69"/>
<dbReference type="PANTHER" id="PTHR43245">
    <property type="entry name" value="BIFUNCTIONAL POLYMYXIN RESISTANCE PROTEIN ARNA"/>
    <property type="match status" value="1"/>
</dbReference>
<evidence type="ECO:0000313" key="2">
    <source>
        <dbReference type="EMBL" id="SFF51681.1"/>
    </source>
</evidence>
<dbReference type="InterPro" id="IPR036291">
    <property type="entry name" value="NAD(P)-bd_dom_sf"/>
</dbReference>
<dbReference type="STRING" id="1798228.SAMN05216574_115135"/>
<dbReference type="Pfam" id="PF01370">
    <property type="entry name" value="Epimerase"/>
    <property type="match status" value="1"/>
</dbReference>
<name>A0A1I2JG69_9ACTN</name>
<dbReference type="SUPFAM" id="SSF51735">
    <property type="entry name" value="NAD(P)-binding Rossmann-fold domains"/>
    <property type="match status" value="1"/>
</dbReference>
<dbReference type="InterPro" id="IPR050177">
    <property type="entry name" value="Lipid_A_modif_metabolic_enz"/>
</dbReference>
<evidence type="ECO:0000259" key="1">
    <source>
        <dbReference type="Pfam" id="PF01370"/>
    </source>
</evidence>
<gene>
    <name evidence="2" type="ORF">SAMN05216574_115135</name>
</gene>
<proteinExistence type="predicted"/>
<keyword evidence="3" id="KW-1185">Reference proteome</keyword>
<organism evidence="2 3">
    <name type="scientific">Blastococcus tunisiensis</name>
    <dbReference type="NCBI Taxonomy" id="1798228"/>
    <lineage>
        <taxon>Bacteria</taxon>
        <taxon>Bacillati</taxon>
        <taxon>Actinomycetota</taxon>
        <taxon>Actinomycetes</taxon>
        <taxon>Geodermatophilales</taxon>
        <taxon>Geodermatophilaceae</taxon>
        <taxon>Blastococcus</taxon>
    </lineage>
</organism>
<evidence type="ECO:0000313" key="3">
    <source>
        <dbReference type="Proteomes" id="UP000198589"/>
    </source>
</evidence>
<dbReference type="PANTHER" id="PTHR43245:SF23">
    <property type="entry name" value="NAD(P)-BINDING DOMAIN-CONTAINING PROTEIN"/>
    <property type="match status" value="1"/>
</dbReference>